<dbReference type="Proteomes" id="UP001163046">
    <property type="component" value="Unassembled WGS sequence"/>
</dbReference>
<gene>
    <name evidence="1" type="primary">HSPA12A_2</name>
    <name evidence="1" type="ORF">OS493_032634</name>
</gene>
<sequence>MALHSDETVNLETTIKAANGQLVKPKTVFAYSIKLLKEEALKKCGGGSTENAEQMMLALETEAAAIFCQERNMSDFQSSTGTRSVDANTVLKQTHTKLLLDIGA</sequence>
<dbReference type="OrthoDB" id="2963168at2759"/>
<protein>
    <submittedName>
        <fullName evidence="1">Heat shock 70 kDa protein 12A</fullName>
    </submittedName>
</protein>
<evidence type="ECO:0000313" key="2">
    <source>
        <dbReference type="Proteomes" id="UP001163046"/>
    </source>
</evidence>
<dbReference type="AlphaFoldDB" id="A0A9X0CJT1"/>
<reference evidence="1" key="1">
    <citation type="submission" date="2023-01" db="EMBL/GenBank/DDBJ databases">
        <title>Genome assembly of the deep-sea coral Lophelia pertusa.</title>
        <authorList>
            <person name="Herrera S."/>
            <person name="Cordes E."/>
        </authorList>
    </citation>
    <scope>NUCLEOTIDE SEQUENCE</scope>
    <source>
        <strain evidence="1">USNM1676648</strain>
        <tissue evidence="1">Polyp</tissue>
    </source>
</reference>
<comment type="caution">
    <text evidence="1">The sequence shown here is derived from an EMBL/GenBank/DDBJ whole genome shotgun (WGS) entry which is preliminary data.</text>
</comment>
<keyword evidence="1" id="KW-0346">Stress response</keyword>
<organism evidence="1 2">
    <name type="scientific">Desmophyllum pertusum</name>
    <dbReference type="NCBI Taxonomy" id="174260"/>
    <lineage>
        <taxon>Eukaryota</taxon>
        <taxon>Metazoa</taxon>
        <taxon>Cnidaria</taxon>
        <taxon>Anthozoa</taxon>
        <taxon>Hexacorallia</taxon>
        <taxon>Scleractinia</taxon>
        <taxon>Caryophylliina</taxon>
        <taxon>Caryophylliidae</taxon>
        <taxon>Desmophyllum</taxon>
    </lineage>
</organism>
<accession>A0A9X0CJT1</accession>
<proteinExistence type="predicted"/>
<keyword evidence="2" id="KW-1185">Reference proteome</keyword>
<name>A0A9X0CJT1_9CNID</name>
<evidence type="ECO:0000313" key="1">
    <source>
        <dbReference type="EMBL" id="KAJ7353763.1"/>
    </source>
</evidence>
<dbReference type="EMBL" id="MU827342">
    <property type="protein sequence ID" value="KAJ7353763.1"/>
    <property type="molecule type" value="Genomic_DNA"/>
</dbReference>